<dbReference type="WBParaSite" id="GPUH_0002694101-mRNA-1">
    <property type="protein sequence ID" value="GPUH_0002694101-mRNA-1"/>
    <property type="gene ID" value="GPUH_0002694101"/>
</dbReference>
<evidence type="ECO:0000256" key="4">
    <source>
        <dbReference type="ARBA" id="ARBA00022781"/>
    </source>
</evidence>
<keyword evidence="11" id="KW-1185">Reference proteome</keyword>
<evidence type="ECO:0000256" key="7">
    <source>
        <dbReference type="ARBA" id="ARBA00023128"/>
    </source>
</evidence>
<comment type="subunit">
    <text evidence="9">F-type ATPases have 2 components, CF(1) - the catalytic core - and CF(0) - the membrane proton channel. CF(1) and CF(0) have multiple subunits.</text>
</comment>
<dbReference type="GO" id="GO:0005743">
    <property type="term" value="C:mitochondrial inner membrane"/>
    <property type="evidence" value="ECO:0007669"/>
    <property type="project" value="UniProtKB-SubCell"/>
</dbReference>
<dbReference type="AlphaFoldDB" id="A0A183F120"/>
<proteinExistence type="inferred from homology"/>
<comment type="subcellular location">
    <subcellularLocation>
        <location evidence="9">Mitochondrion</location>
    </subcellularLocation>
    <subcellularLocation>
        <location evidence="9">Mitochondrion inner membrane</location>
    </subcellularLocation>
</comment>
<evidence type="ECO:0000256" key="2">
    <source>
        <dbReference type="ARBA" id="ARBA00022448"/>
    </source>
</evidence>
<dbReference type="Pfam" id="PF05405">
    <property type="entry name" value="Mt_ATP-synt_B"/>
    <property type="match status" value="1"/>
</dbReference>
<dbReference type="EMBL" id="UYRT01115605">
    <property type="protein sequence ID" value="VDN49661.1"/>
    <property type="molecule type" value="Genomic_DNA"/>
</dbReference>
<dbReference type="InterPro" id="IPR008688">
    <property type="entry name" value="ATP_synth_Bsub_B/MI25"/>
</dbReference>
<dbReference type="InterPro" id="IPR013837">
    <property type="entry name" value="ATP_synth_F0_suB"/>
</dbReference>
<keyword evidence="8 9" id="KW-0472">Membrane</keyword>
<dbReference type="SUPFAM" id="SSF161060">
    <property type="entry name" value="ATP synthase B chain-like"/>
    <property type="match status" value="1"/>
</dbReference>
<comment type="similarity">
    <text evidence="1 9">Belongs to the eukaryotic ATPase B chain family.</text>
</comment>
<dbReference type="Gene3D" id="1.20.5.2210">
    <property type="match status" value="1"/>
</dbReference>
<name>A0A183F120_9BILA</name>
<evidence type="ECO:0000256" key="1">
    <source>
        <dbReference type="ARBA" id="ARBA00007479"/>
    </source>
</evidence>
<dbReference type="GO" id="GO:0046933">
    <property type="term" value="F:proton-transporting ATP synthase activity, rotational mechanism"/>
    <property type="evidence" value="ECO:0007669"/>
    <property type="project" value="TreeGrafter"/>
</dbReference>
<comment type="function">
    <text evidence="9">Subunit b, of the mitochondrial membrane ATP synthase complex (F(1)F(0) ATP synthase or Complex V) that produces ATP from ADP in the presence of a proton gradient across the membrane which is generated by electron transport complexes of the respiratory chain. ATP synthase complex consist of a soluble F(1) head domain - the catalytic core - and a membrane F(1) domain - the membrane proton channel. These two domains are linked by a central stalk rotating inside the F(1) region and a stationary peripheral stalk. During catalysis, ATP synthesis in the catalytic domain of F(1) is coupled via a rotary mechanism of the central stalk subunits to proton translocation. In vivo, can only synthesize ATP although its ATP hydrolase activity can be activated artificially in vitro. Part of the complex F(0) domain. Part of the complex F(0) domain and the peripheric stalk, which acts as a stator to hold the catalytic alpha(3)beta(3) subcomplex and subunit a/ATP6 static relative to the rotary elements.</text>
</comment>
<keyword evidence="5 9" id="KW-0999">Mitochondrion inner membrane</keyword>
<reference evidence="10 11" key="2">
    <citation type="submission" date="2018-11" db="EMBL/GenBank/DDBJ databases">
        <authorList>
            <consortium name="Pathogen Informatics"/>
        </authorList>
    </citation>
    <scope>NUCLEOTIDE SEQUENCE [LARGE SCALE GENOMIC DNA]</scope>
</reference>
<dbReference type="GO" id="GO:0045259">
    <property type="term" value="C:proton-transporting ATP synthase complex"/>
    <property type="evidence" value="ECO:0007669"/>
    <property type="project" value="UniProtKB-KW"/>
</dbReference>
<evidence type="ECO:0000313" key="12">
    <source>
        <dbReference type="WBParaSite" id="GPUH_0002694101-mRNA-1"/>
    </source>
</evidence>
<dbReference type="Proteomes" id="UP000271098">
    <property type="component" value="Unassembled WGS sequence"/>
</dbReference>
<keyword evidence="2 9" id="KW-0813">Transport</keyword>
<keyword evidence="3 9" id="KW-0138">CF(0)</keyword>
<evidence type="ECO:0000313" key="11">
    <source>
        <dbReference type="Proteomes" id="UP000271098"/>
    </source>
</evidence>
<sequence length="110" mass="12773">MFAKSPLQRALFLHSVGPVVSEERAIITSKAGKIAYAAVKEHYPAVFKETLALQLEATYRRNVELLASEMKRRLDYLLETQAVKRSFARDHMLKWIIEAVTSFFWRFIAR</sequence>
<evidence type="ECO:0000313" key="10">
    <source>
        <dbReference type="EMBL" id="VDN49661.1"/>
    </source>
</evidence>
<organism evidence="12">
    <name type="scientific">Gongylonema pulchrum</name>
    <dbReference type="NCBI Taxonomy" id="637853"/>
    <lineage>
        <taxon>Eukaryota</taxon>
        <taxon>Metazoa</taxon>
        <taxon>Ecdysozoa</taxon>
        <taxon>Nematoda</taxon>
        <taxon>Chromadorea</taxon>
        <taxon>Rhabditida</taxon>
        <taxon>Spirurina</taxon>
        <taxon>Spiruromorpha</taxon>
        <taxon>Spiruroidea</taxon>
        <taxon>Gongylonematidae</taxon>
        <taxon>Gongylonema</taxon>
    </lineage>
</organism>
<keyword evidence="6 9" id="KW-0406">Ion transport</keyword>
<accession>A0A183F120</accession>
<dbReference type="OrthoDB" id="67388at2759"/>
<reference evidence="12" key="1">
    <citation type="submission" date="2016-06" db="UniProtKB">
        <authorList>
            <consortium name="WormBaseParasite"/>
        </authorList>
    </citation>
    <scope>IDENTIFICATION</scope>
</reference>
<keyword evidence="4 9" id="KW-0375">Hydrogen ion transport</keyword>
<protein>
    <recommendedName>
        <fullName evidence="9">ATP synthase subunit b</fullName>
    </recommendedName>
</protein>
<evidence type="ECO:0000256" key="8">
    <source>
        <dbReference type="ARBA" id="ARBA00023136"/>
    </source>
</evidence>
<dbReference type="PANTHER" id="PTHR12733:SF3">
    <property type="entry name" value="ATP SYNTHASE F(0) COMPLEX SUBUNIT B1, MITOCHONDRIAL"/>
    <property type="match status" value="1"/>
</dbReference>
<evidence type="ECO:0000256" key="3">
    <source>
        <dbReference type="ARBA" id="ARBA00022547"/>
    </source>
</evidence>
<evidence type="ECO:0000256" key="9">
    <source>
        <dbReference type="RuleBase" id="RU368017"/>
    </source>
</evidence>
<keyword evidence="7 9" id="KW-0496">Mitochondrion</keyword>
<evidence type="ECO:0000256" key="6">
    <source>
        <dbReference type="ARBA" id="ARBA00023065"/>
    </source>
</evidence>
<dbReference type="PANTHER" id="PTHR12733">
    <property type="entry name" value="MITOCHONDRIAL ATP SYNTHASE B CHAIN"/>
    <property type="match status" value="1"/>
</dbReference>
<evidence type="ECO:0000256" key="5">
    <source>
        <dbReference type="ARBA" id="ARBA00022792"/>
    </source>
</evidence>
<gene>
    <name evidence="10" type="ORF">GPUH_LOCUS26912</name>
</gene>